<proteinExistence type="predicted"/>
<protein>
    <submittedName>
        <fullName evidence="1">Caspase domain-containing protein</fullName>
    </submittedName>
</protein>
<keyword evidence="2" id="KW-1185">Reference proteome</keyword>
<sequence>MAIEGPIHRTCSQGRKKALLIGIGYKLRRIESLQKLPAVHSDAKLLKTFLINTYGYAEEDVVLMLDERESQHRLIPTRKNVLHQIDLLVKHARDGDQFFFYYAGHGHQEVCQDHTEIDGQDELMDTCDGEKIMDNDLRRRLIEPLPSGTKLFALIDACHSETMLDLDKEICEDCLTATAIKQKKLKQLWLSDARRSSLSHRENKQSREPKHWESHFHKSTSKTKLQPKRLNSHVSRSRPNPLRRTDLIEWDTPISATCKCHTGARRIDHKAHVISLSACRDDESAFDDLSTGGTMTKTLEENPHPCLAHLCDGVRIRVNELNRRRLGSFVKEPSTATPVNLTGNDPDAVWPQHPSYGSLYNLNLEEMFDP</sequence>
<name>A0ACB8AK42_9AGAM</name>
<dbReference type="EMBL" id="MU267637">
    <property type="protein sequence ID" value="KAH7913123.1"/>
    <property type="molecule type" value="Genomic_DNA"/>
</dbReference>
<comment type="caution">
    <text evidence="1">The sequence shown here is derived from an EMBL/GenBank/DDBJ whole genome shotgun (WGS) entry which is preliminary data.</text>
</comment>
<reference evidence="1" key="1">
    <citation type="journal article" date="2021" name="New Phytol.">
        <title>Evolutionary innovations through gain and loss of genes in the ectomycorrhizal Boletales.</title>
        <authorList>
            <person name="Wu G."/>
            <person name="Miyauchi S."/>
            <person name="Morin E."/>
            <person name="Kuo A."/>
            <person name="Drula E."/>
            <person name="Varga T."/>
            <person name="Kohler A."/>
            <person name="Feng B."/>
            <person name="Cao Y."/>
            <person name="Lipzen A."/>
            <person name="Daum C."/>
            <person name="Hundley H."/>
            <person name="Pangilinan J."/>
            <person name="Johnson J."/>
            <person name="Barry K."/>
            <person name="LaButti K."/>
            <person name="Ng V."/>
            <person name="Ahrendt S."/>
            <person name="Min B."/>
            <person name="Choi I.G."/>
            <person name="Park H."/>
            <person name="Plett J.M."/>
            <person name="Magnuson J."/>
            <person name="Spatafora J.W."/>
            <person name="Nagy L.G."/>
            <person name="Henrissat B."/>
            <person name="Grigoriev I.V."/>
            <person name="Yang Z.L."/>
            <person name="Xu J."/>
            <person name="Martin F.M."/>
        </authorList>
    </citation>
    <scope>NUCLEOTIDE SEQUENCE</scope>
    <source>
        <strain evidence="1">ATCC 28755</strain>
    </source>
</reference>
<organism evidence="1 2">
    <name type="scientific">Hygrophoropsis aurantiaca</name>
    <dbReference type="NCBI Taxonomy" id="72124"/>
    <lineage>
        <taxon>Eukaryota</taxon>
        <taxon>Fungi</taxon>
        <taxon>Dikarya</taxon>
        <taxon>Basidiomycota</taxon>
        <taxon>Agaricomycotina</taxon>
        <taxon>Agaricomycetes</taxon>
        <taxon>Agaricomycetidae</taxon>
        <taxon>Boletales</taxon>
        <taxon>Coniophorineae</taxon>
        <taxon>Hygrophoropsidaceae</taxon>
        <taxon>Hygrophoropsis</taxon>
    </lineage>
</organism>
<evidence type="ECO:0000313" key="1">
    <source>
        <dbReference type="EMBL" id="KAH7913123.1"/>
    </source>
</evidence>
<accession>A0ACB8AK42</accession>
<evidence type="ECO:0000313" key="2">
    <source>
        <dbReference type="Proteomes" id="UP000790377"/>
    </source>
</evidence>
<gene>
    <name evidence="1" type="ORF">BJ138DRAFT_678655</name>
</gene>
<dbReference type="Proteomes" id="UP000790377">
    <property type="component" value="Unassembled WGS sequence"/>
</dbReference>